<evidence type="ECO:0000313" key="2">
    <source>
        <dbReference type="EMBL" id="KAL2488941.1"/>
    </source>
</evidence>
<protein>
    <submittedName>
        <fullName evidence="2">Uncharacterized protein</fullName>
    </submittedName>
</protein>
<feature type="compositionally biased region" description="Polar residues" evidence="1">
    <location>
        <begin position="94"/>
        <end position="111"/>
    </location>
</feature>
<evidence type="ECO:0000256" key="1">
    <source>
        <dbReference type="SAM" id="MobiDB-lite"/>
    </source>
</evidence>
<keyword evidence="3" id="KW-1185">Reference proteome</keyword>
<dbReference type="Proteomes" id="UP001604277">
    <property type="component" value="Unassembled WGS sequence"/>
</dbReference>
<accession>A0ABD1RLC1</accession>
<feature type="compositionally biased region" description="Basic and acidic residues" evidence="1">
    <location>
        <begin position="114"/>
        <end position="124"/>
    </location>
</feature>
<comment type="caution">
    <text evidence="2">The sequence shown here is derived from an EMBL/GenBank/DDBJ whole genome shotgun (WGS) entry which is preliminary data.</text>
</comment>
<sequence>MANLELAFAHPSPRSFKEVKNEEINFTKHKKNPASTPMLKVVQTKISLKAKSPPPANGMVIREPSPNFGRPTTLEVVGAGAGNEKVVEPPSKVKPTSNQAFSSYKTTQLGSASGEKRPSSDSKSRLAKKQ</sequence>
<name>A0ABD1RLC1_9LAMI</name>
<evidence type="ECO:0000313" key="3">
    <source>
        <dbReference type="Proteomes" id="UP001604277"/>
    </source>
</evidence>
<dbReference type="AlphaFoldDB" id="A0ABD1RLC1"/>
<feature type="region of interest" description="Disordered" evidence="1">
    <location>
        <begin position="49"/>
        <end position="130"/>
    </location>
</feature>
<organism evidence="2 3">
    <name type="scientific">Forsythia ovata</name>
    <dbReference type="NCBI Taxonomy" id="205694"/>
    <lineage>
        <taxon>Eukaryota</taxon>
        <taxon>Viridiplantae</taxon>
        <taxon>Streptophyta</taxon>
        <taxon>Embryophyta</taxon>
        <taxon>Tracheophyta</taxon>
        <taxon>Spermatophyta</taxon>
        <taxon>Magnoliopsida</taxon>
        <taxon>eudicotyledons</taxon>
        <taxon>Gunneridae</taxon>
        <taxon>Pentapetalae</taxon>
        <taxon>asterids</taxon>
        <taxon>lamiids</taxon>
        <taxon>Lamiales</taxon>
        <taxon>Oleaceae</taxon>
        <taxon>Forsythieae</taxon>
        <taxon>Forsythia</taxon>
    </lineage>
</organism>
<dbReference type="EMBL" id="JBFOLJ010000012">
    <property type="protein sequence ID" value="KAL2488941.1"/>
    <property type="molecule type" value="Genomic_DNA"/>
</dbReference>
<reference evidence="3" key="1">
    <citation type="submission" date="2024-07" db="EMBL/GenBank/DDBJ databases">
        <title>Two chromosome-level genome assemblies of Korean endemic species Abeliophyllum distichum and Forsythia ovata (Oleaceae).</title>
        <authorList>
            <person name="Jang H."/>
        </authorList>
    </citation>
    <scope>NUCLEOTIDE SEQUENCE [LARGE SCALE GENOMIC DNA]</scope>
</reference>
<proteinExistence type="predicted"/>
<gene>
    <name evidence="2" type="ORF">Fot_42233</name>
</gene>